<evidence type="ECO:0000313" key="2">
    <source>
        <dbReference type="Proteomes" id="UP001157006"/>
    </source>
</evidence>
<gene>
    <name evidence="1" type="ORF">VFH_I417040</name>
</gene>
<reference evidence="1 2" key="1">
    <citation type="submission" date="2023-01" db="EMBL/GenBank/DDBJ databases">
        <authorList>
            <person name="Kreplak J."/>
        </authorList>
    </citation>
    <scope>NUCLEOTIDE SEQUENCE [LARGE SCALE GENOMIC DNA]</scope>
</reference>
<dbReference type="Proteomes" id="UP001157006">
    <property type="component" value="Chromosome 1L"/>
</dbReference>
<sequence>MGEKVTKDKTKVGTASTMRNTLERLVQAGEGHDEIEKAENTVMFHVHEQYSILDCVKILKSVKEEGFLDGQQFSYALEMLKDENNIILLMSLKYSTSALVEWII</sequence>
<protein>
    <submittedName>
        <fullName evidence="1">Uncharacterized protein</fullName>
    </submittedName>
</protein>
<keyword evidence="2" id="KW-1185">Reference proteome</keyword>
<proteinExistence type="predicted"/>
<accession>A0AAV0YXD9</accession>
<evidence type="ECO:0000313" key="1">
    <source>
        <dbReference type="EMBL" id="CAI8589928.1"/>
    </source>
</evidence>
<dbReference type="EMBL" id="OX451736">
    <property type="protein sequence ID" value="CAI8589928.1"/>
    <property type="molecule type" value="Genomic_DNA"/>
</dbReference>
<name>A0AAV0YXD9_VICFA</name>
<dbReference type="AlphaFoldDB" id="A0AAV0YXD9"/>
<organism evidence="1 2">
    <name type="scientific">Vicia faba</name>
    <name type="common">Broad bean</name>
    <name type="synonym">Faba vulgaris</name>
    <dbReference type="NCBI Taxonomy" id="3906"/>
    <lineage>
        <taxon>Eukaryota</taxon>
        <taxon>Viridiplantae</taxon>
        <taxon>Streptophyta</taxon>
        <taxon>Embryophyta</taxon>
        <taxon>Tracheophyta</taxon>
        <taxon>Spermatophyta</taxon>
        <taxon>Magnoliopsida</taxon>
        <taxon>eudicotyledons</taxon>
        <taxon>Gunneridae</taxon>
        <taxon>Pentapetalae</taxon>
        <taxon>rosids</taxon>
        <taxon>fabids</taxon>
        <taxon>Fabales</taxon>
        <taxon>Fabaceae</taxon>
        <taxon>Papilionoideae</taxon>
        <taxon>50 kb inversion clade</taxon>
        <taxon>NPAAA clade</taxon>
        <taxon>Hologalegina</taxon>
        <taxon>IRL clade</taxon>
        <taxon>Fabeae</taxon>
        <taxon>Vicia</taxon>
    </lineage>
</organism>